<dbReference type="Gene3D" id="3.60.21.10">
    <property type="match status" value="1"/>
</dbReference>
<sequence>MKLNRRQFILKLVLGSFSFVVLDAFWLETNFIEWTEHDISESESNKIKAIHLTDLHLHSIKSVHKSIAERINQERPDVIFFTGDSVERNKNLPVLEDFLNLINAHIPKIAILGNKESSGRIDLHKLKDVYVNRNGILLVNEPYLLKTKNRKINIVGLDDLVHGHPDFRKTTEVIDKSLPTIILNHCPAYREQIDHISVELEIKPKLILSGHTHGGQVTFFGKPIFTPLGSGEYVKGWYNNQISKMYVSKGIGTTYFPIRFGARAEASIFYI</sequence>
<accession>A0A221V3I2</accession>
<evidence type="ECO:0000256" key="1">
    <source>
        <dbReference type="ARBA" id="ARBA00022723"/>
    </source>
</evidence>
<dbReference type="InterPro" id="IPR051158">
    <property type="entry name" value="Metallophosphoesterase_sf"/>
</dbReference>
<dbReference type="PANTHER" id="PTHR31302:SF31">
    <property type="entry name" value="PHOSPHODIESTERASE YAEI"/>
    <property type="match status" value="1"/>
</dbReference>
<evidence type="ECO:0000313" key="4">
    <source>
        <dbReference type="EMBL" id="ASO08113.1"/>
    </source>
</evidence>
<dbReference type="GO" id="GO:0046872">
    <property type="term" value="F:metal ion binding"/>
    <property type="evidence" value="ECO:0007669"/>
    <property type="project" value="UniProtKB-KW"/>
</dbReference>
<dbReference type="InterPro" id="IPR029052">
    <property type="entry name" value="Metallo-depent_PP-like"/>
</dbReference>
<dbReference type="GO" id="GO:0009245">
    <property type="term" value="P:lipid A biosynthetic process"/>
    <property type="evidence" value="ECO:0007669"/>
    <property type="project" value="TreeGrafter"/>
</dbReference>
<dbReference type="KEGG" id="aalg:AREALGSMS7_04724"/>
<keyword evidence="1" id="KW-0479">Metal-binding</keyword>
<evidence type="ECO:0000259" key="3">
    <source>
        <dbReference type="Pfam" id="PF00149"/>
    </source>
</evidence>
<evidence type="ECO:0000256" key="2">
    <source>
        <dbReference type="ARBA" id="ARBA00022801"/>
    </source>
</evidence>
<proteinExistence type="predicted"/>
<dbReference type="SUPFAM" id="SSF56300">
    <property type="entry name" value="Metallo-dependent phosphatases"/>
    <property type="match status" value="1"/>
</dbReference>
<dbReference type="InterPro" id="IPR004843">
    <property type="entry name" value="Calcineurin-like_PHP"/>
</dbReference>
<gene>
    <name evidence="4" type="ORF">AREALGSMS7_04724</name>
</gene>
<dbReference type="RefSeq" id="WP_093980236.1">
    <property type="nucleotide sequence ID" value="NZ_CP022515.1"/>
</dbReference>
<keyword evidence="2" id="KW-0378">Hydrolase</keyword>
<dbReference type="Proteomes" id="UP000204551">
    <property type="component" value="Chromosome"/>
</dbReference>
<dbReference type="GO" id="GO:0016020">
    <property type="term" value="C:membrane"/>
    <property type="evidence" value="ECO:0007669"/>
    <property type="project" value="GOC"/>
</dbReference>
<dbReference type="eggNOG" id="COG1408">
    <property type="taxonomic scope" value="Bacteria"/>
</dbReference>
<protein>
    <submittedName>
        <fullName evidence="4">Phosphodiesterase YaeI</fullName>
    </submittedName>
</protein>
<dbReference type="GO" id="GO:0008758">
    <property type="term" value="F:UDP-2,3-diacylglucosamine hydrolase activity"/>
    <property type="evidence" value="ECO:0007669"/>
    <property type="project" value="TreeGrafter"/>
</dbReference>
<dbReference type="AlphaFoldDB" id="A0A221V3I2"/>
<feature type="domain" description="Calcineurin-like phosphoesterase" evidence="3">
    <location>
        <begin position="48"/>
        <end position="214"/>
    </location>
</feature>
<dbReference type="EMBL" id="CP022515">
    <property type="protein sequence ID" value="ASO08113.1"/>
    <property type="molecule type" value="Genomic_DNA"/>
</dbReference>
<dbReference type="STRING" id="616991.GCA_000733925_02906"/>
<dbReference type="PANTHER" id="PTHR31302">
    <property type="entry name" value="TRANSMEMBRANE PROTEIN WITH METALLOPHOSPHOESTERASE DOMAIN-RELATED"/>
    <property type="match status" value="1"/>
</dbReference>
<name>A0A221V3I2_9FLAO</name>
<evidence type="ECO:0000313" key="5">
    <source>
        <dbReference type="Proteomes" id="UP000204551"/>
    </source>
</evidence>
<reference evidence="4 5" key="1">
    <citation type="submission" date="2017-07" db="EMBL/GenBank/DDBJ databases">
        <title>Genome Sequence of Arenibacter algicola Strain SMS7 Isolated from a culture of the Diatom Skeletonema marinoi.</title>
        <authorList>
            <person name="Topel M."/>
            <person name="Pinder M.I.M."/>
            <person name="Johansson O.N."/>
            <person name="Kourtchenko O."/>
            <person name="Godhe A."/>
            <person name="Clarke A.K."/>
        </authorList>
    </citation>
    <scope>NUCLEOTIDE SEQUENCE [LARGE SCALE GENOMIC DNA]</scope>
    <source>
        <strain evidence="4 5">SMS7</strain>
    </source>
</reference>
<dbReference type="Pfam" id="PF00149">
    <property type="entry name" value="Metallophos"/>
    <property type="match status" value="1"/>
</dbReference>
<organism evidence="4 5">
    <name type="scientific">Arenibacter algicola</name>
    <dbReference type="NCBI Taxonomy" id="616991"/>
    <lineage>
        <taxon>Bacteria</taxon>
        <taxon>Pseudomonadati</taxon>
        <taxon>Bacteroidota</taxon>
        <taxon>Flavobacteriia</taxon>
        <taxon>Flavobacteriales</taxon>
        <taxon>Flavobacteriaceae</taxon>
        <taxon>Arenibacter</taxon>
    </lineage>
</organism>